<keyword evidence="2" id="KW-1185">Reference proteome</keyword>
<proteinExistence type="predicted"/>
<name>A0ABW0IB43_9BACT</name>
<dbReference type="RefSeq" id="WP_379846691.1">
    <property type="nucleotide sequence ID" value="NZ_JBHSMA010000004.1"/>
</dbReference>
<evidence type="ECO:0000313" key="2">
    <source>
        <dbReference type="Proteomes" id="UP001596106"/>
    </source>
</evidence>
<protein>
    <recommendedName>
        <fullName evidence="3">Transposase</fullName>
    </recommendedName>
</protein>
<gene>
    <name evidence="1" type="ORF">ACFPMF_15510</name>
</gene>
<dbReference type="EMBL" id="JBHSMA010000004">
    <property type="protein sequence ID" value="MFC5410729.1"/>
    <property type="molecule type" value="Genomic_DNA"/>
</dbReference>
<comment type="caution">
    <text evidence="1">The sequence shown here is derived from an EMBL/GenBank/DDBJ whole genome shotgun (WGS) entry which is preliminary data.</text>
</comment>
<accession>A0ABW0IB43</accession>
<evidence type="ECO:0008006" key="3">
    <source>
        <dbReference type="Google" id="ProtNLM"/>
    </source>
</evidence>
<reference evidence="2" key="1">
    <citation type="journal article" date="2019" name="Int. J. Syst. Evol. Microbiol.">
        <title>The Global Catalogue of Microorganisms (GCM) 10K type strain sequencing project: providing services to taxonomists for standard genome sequencing and annotation.</title>
        <authorList>
            <consortium name="The Broad Institute Genomics Platform"/>
            <consortium name="The Broad Institute Genome Sequencing Center for Infectious Disease"/>
            <person name="Wu L."/>
            <person name="Ma J."/>
        </authorList>
    </citation>
    <scope>NUCLEOTIDE SEQUENCE [LARGE SCALE GENOMIC DNA]</scope>
    <source>
        <strain evidence="2">CCUG 55250</strain>
    </source>
</reference>
<sequence length="197" mass="22715">MPRRSIHPIIFEDQLKFSLSDFKRYGWMSGVPQPRTLTWSRFGKVYASINVTILLDGDDTGGCLNLEYHYDGQVRSQVVDLEPVKSNLGKGIFWYMICPVTGDRCRDLLDGGGRFVSRKALIGALYQRQAMSKNTRSLNAFLDATAKYKLALDSYFKPHRKKYYREKPTLHTRRFLKLKSQMECVHNLPDLIRSGLS</sequence>
<organism evidence="1 2">
    <name type="scientific">Larkinella bovis</name>
    <dbReference type="NCBI Taxonomy" id="683041"/>
    <lineage>
        <taxon>Bacteria</taxon>
        <taxon>Pseudomonadati</taxon>
        <taxon>Bacteroidota</taxon>
        <taxon>Cytophagia</taxon>
        <taxon>Cytophagales</taxon>
        <taxon>Spirosomataceae</taxon>
        <taxon>Larkinella</taxon>
    </lineage>
</organism>
<evidence type="ECO:0000313" key="1">
    <source>
        <dbReference type="EMBL" id="MFC5410729.1"/>
    </source>
</evidence>
<dbReference type="Proteomes" id="UP001596106">
    <property type="component" value="Unassembled WGS sequence"/>
</dbReference>